<dbReference type="AlphaFoldDB" id="A0A8T1H5X6"/>
<dbReference type="Proteomes" id="UP000760860">
    <property type="component" value="Unassembled WGS sequence"/>
</dbReference>
<name>A0A8T1H5X6_9STRA</name>
<feature type="compositionally biased region" description="Basic and acidic residues" evidence="1">
    <location>
        <begin position="14"/>
        <end position="24"/>
    </location>
</feature>
<feature type="compositionally biased region" description="Polar residues" evidence="1">
    <location>
        <begin position="1"/>
        <end position="10"/>
    </location>
</feature>
<accession>A0A8T1H5X6</accession>
<dbReference type="EMBL" id="RCMV01001726">
    <property type="protein sequence ID" value="KAG3207329.1"/>
    <property type="molecule type" value="Genomic_DNA"/>
</dbReference>
<reference evidence="2" key="1">
    <citation type="submission" date="2018-05" db="EMBL/GenBank/DDBJ databases">
        <title>Effector identification in a new, highly contiguous assembly of the strawberry crown rot pathogen Phytophthora cactorum.</title>
        <authorList>
            <person name="Armitage A.D."/>
            <person name="Nellist C.F."/>
            <person name="Bates H."/>
            <person name="Vickerstaff R.J."/>
            <person name="Harrison R.J."/>
        </authorList>
    </citation>
    <scope>NUCLEOTIDE SEQUENCE</scope>
    <source>
        <strain evidence="2">P421</strain>
    </source>
</reference>
<dbReference type="VEuPathDB" id="FungiDB:PC110_g21099"/>
<protein>
    <submittedName>
        <fullName evidence="2">Uncharacterized protein</fullName>
    </submittedName>
</protein>
<evidence type="ECO:0000313" key="3">
    <source>
        <dbReference type="Proteomes" id="UP000760860"/>
    </source>
</evidence>
<organism evidence="2 3">
    <name type="scientific">Phytophthora cactorum</name>
    <dbReference type="NCBI Taxonomy" id="29920"/>
    <lineage>
        <taxon>Eukaryota</taxon>
        <taxon>Sar</taxon>
        <taxon>Stramenopiles</taxon>
        <taxon>Oomycota</taxon>
        <taxon>Peronosporomycetes</taxon>
        <taxon>Peronosporales</taxon>
        <taxon>Peronosporaceae</taxon>
        <taxon>Phytophthora</taxon>
    </lineage>
</organism>
<sequence>MEQELKTLQGTRRPKVEENNEKDGAVSSAELAIGALRVTRSAREAILLVSGYPHPPGALRY</sequence>
<evidence type="ECO:0000256" key="1">
    <source>
        <dbReference type="SAM" id="MobiDB-lite"/>
    </source>
</evidence>
<feature type="region of interest" description="Disordered" evidence="1">
    <location>
        <begin position="1"/>
        <end position="25"/>
    </location>
</feature>
<evidence type="ECO:0000313" key="2">
    <source>
        <dbReference type="EMBL" id="KAG3207329.1"/>
    </source>
</evidence>
<proteinExistence type="predicted"/>
<gene>
    <name evidence="2" type="ORF">PC129_g21463</name>
</gene>
<comment type="caution">
    <text evidence="2">The sequence shown here is derived from an EMBL/GenBank/DDBJ whole genome shotgun (WGS) entry which is preliminary data.</text>
</comment>